<reference evidence="2 3" key="1">
    <citation type="submission" date="2024-01" db="EMBL/GenBank/DDBJ databases">
        <title>A telomere-to-telomere, gap-free genome of sweet tea (Lithocarpus litseifolius).</title>
        <authorList>
            <person name="Zhou J."/>
        </authorList>
    </citation>
    <scope>NUCLEOTIDE SEQUENCE [LARGE SCALE GENOMIC DNA]</scope>
    <source>
        <strain evidence="2">Zhou-2022a</strain>
        <tissue evidence="2">Leaf</tissue>
    </source>
</reference>
<dbReference type="EMBL" id="JAZDWU010000003">
    <property type="protein sequence ID" value="KAL0008689.1"/>
    <property type="molecule type" value="Genomic_DNA"/>
</dbReference>
<keyword evidence="3" id="KW-1185">Reference proteome</keyword>
<protein>
    <submittedName>
        <fullName evidence="2">Uncharacterized protein</fullName>
    </submittedName>
</protein>
<feature type="region of interest" description="Disordered" evidence="1">
    <location>
        <begin position="1"/>
        <end position="44"/>
    </location>
</feature>
<sequence>MFNTWENLDIDRDDMQTGNNGNSPESSASAERRHVREMSNSGKRVMGEFRDDMIDHMWEEYMRHRGLGTVTRSHLA</sequence>
<evidence type="ECO:0000313" key="2">
    <source>
        <dbReference type="EMBL" id="KAL0008689.1"/>
    </source>
</evidence>
<feature type="compositionally biased region" description="Polar residues" evidence="1">
    <location>
        <begin position="16"/>
        <end position="29"/>
    </location>
</feature>
<gene>
    <name evidence="2" type="ORF">SO802_010191</name>
</gene>
<evidence type="ECO:0000313" key="3">
    <source>
        <dbReference type="Proteomes" id="UP001459277"/>
    </source>
</evidence>
<proteinExistence type="predicted"/>
<accession>A0AAW2DF01</accession>
<dbReference type="Proteomes" id="UP001459277">
    <property type="component" value="Unassembled WGS sequence"/>
</dbReference>
<evidence type="ECO:0000256" key="1">
    <source>
        <dbReference type="SAM" id="MobiDB-lite"/>
    </source>
</evidence>
<name>A0AAW2DF01_9ROSI</name>
<comment type="caution">
    <text evidence="2">The sequence shown here is derived from an EMBL/GenBank/DDBJ whole genome shotgun (WGS) entry which is preliminary data.</text>
</comment>
<organism evidence="2 3">
    <name type="scientific">Lithocarpus litseifolius</name>
    <dbReference type="NCBI Taxonomy" id="425828"/>
    <lineage>
        <taxon>Eukaryota</taxon>
        <taxon>Viridiplantae</taxon>
        <taxon>Streptophyta</taxon>
        <taxon>Embryophyta</taxon>
        <taxon>Tracheophyta</taxon>
        <taxon>Spermatophyta</taxon>
        <taxon>Magnoliopsida</taxon>
        <taxon>eudicotyledons</taxon>
        <taxon>Gunneridae</taxon>
        <taxon>Pentapetalae</taxon>
        <taxon>rosids</taxon>
        <taxon>fabids</taxon>
        <taxon>Fagales</taxon>
        <taxon>Fagaceae</taxon>
        <taxon>Lithocarpus</taxon>
    </lineage>
</organism>
<dbReference type="AlphaFoldDB" id="A0AAW2DF01"/>